<reference evidence="1" key="1">
    <citation type="submission" date="2019-04" db="EMBL/GenBank/DDBJ databases">
        <authorList>
            <person name="Alioto T."/>
            <person name="Alioto T."/>
        </authorList>
    </citation>
    <scope>NUCLEOTIDE SEQUENCE [LARGE SCALE GENOMIC DNA]</scope>
</reference>
<feature type="non-terminal residue" evidence="1">
    <location>
        <position position="1"/>
    </location>
</feature>
<name>A0A5E4D6S3_MARMO</name>
<evidence type="ECO:0000313" key="1">
    <source>
        <dbReference type="EMBL" id="VTJ88529.1"/>
    </source>
</evidence>
<proteinExistence type="predicted"/>
<accession>A0A5E4D6S3</accession>
<dbReference type="Proteomes" id="UP000335636">
    <property type="component" value="Unassembled WGS sequence"/>
</dbReference>
<comment type="caution">
    <text evidence="1">The sequence shown here is derived from an EMBL/GenBank/DDBJ whole genome shotgun (WGS) entry which is preliminary data.</text>
</comment>
<evidence type="ECO:0000313" key="2">
    <source>
        <dbReference type="Proteomes" id="UP000335636"/>
    </source>
</evidence>
<protein>
    <submittedName>
        <fullName evidence="1">Uncharacterized protein</fullName>
    </submittedName>
</protein>
<organism evidence="1 2">
    <name type="scientific">Marmota monax</name>
    <name type="common">Woodchuck</name>
    <dbReference type="NCBI Taxonomy" id="9995"/>
    <lineage>
        <taxon>Eukaryota</taxon>
        <taxon>Metazoa</taxon>
        <taxon>Chordata</taxon>
        <taxon>Craniata</taxon>
        <taxon>Vertebrata</taxon>
        <taxon>Euteleostomi</taxon>
        <taxon>Mammalia</taxon>
        <taxon>Eutheria</taxon>
        <taxon>Euarchontoglires</taxon>
        <taxon>Glires</taxon>
        <taxon>Rodentia</taxon>
        <taxon>Sciuromorpha</taxon>
        <taxon>Sciuridae</taxon>
        <taxon>Xerinae</taxon>
        <taxon>Marmotini</taxon>
        <taxon>Marmota</taxon>
    </lineage>
</organism>
<keyword evidence="2" id="KW-1185">Reference proteome</keyword>
<dbReference type="AlphaFoldDB" id="A0A5E4D6S3"/>
<sequence>SGGICPRERAGRGLGAAFPHTAVPGGPARVAEGALRGGAFLGPEVEVEDLPRASCPGAPLGGGCVPGPGPCPHPGLLRGVGFQPVTRRVRKGCRRCPVGSPAGSGELAGSPGRLAGRWVSSRAACPGGRFTVGWEGRQRRWGGDKEVTAEDPR</sequence>
<gene>
    <name evidence="1" type="ORF">MONAX_5E025317</name>
</gene>
<dbReference type="EMBL" id="CABDUW010003003">
    <property type="protein sequence ID" value="VTJ88529.1"/>
    <property type="molecule type" value="Genomic_DNA"/>
</dbReference>